<dbReference type="Proteomes" id="UP000679335">
    <property type="component" value="Chromosome"/>
</dbReference>
<sequence>MPSTPSPRAASALFPPDTRTAPQAYTGYPRPTIYVPAEAIANMTAVDRTALTAKATDNLLTSTPGATEARDVWLAAREALGEARAALAATQGEHVEELRHDGTTQMRRDAIYDLIEPHEQAVRRAEAETVRAHRGYLTVVFAVDEATRTARADTAIDAVPAAHAAAVEALATLEQALAVRERGHALAGYPARQWHGERGHRLTHWSLSPVVPHRGFPDFALTRVIDDLRTIVNGFPAHVFETDDQEATA</sequence>
<evidence type="ECO:0000313" key="3">
    <source>
        <dbReference type="Proteomes" id="UP000679335"/>
    </source>
</evidence>
<protein>
    <recommendedName>
        <fullName evidence="4">DUF222 domain-containing protein</fullName>
    </recommendedName>
</protein>
<accession>A0ABX8GLV2</accession>
<evidence type="ECO:0008006" key="4">
    <source>
        <dbReference type="Google" id="ProtNLM"/>
    </source>
</evidence>
<organism evidence="2 3">
    <name type="scientific">Cellulomonas dongxiuzhuiae</name>
    <dbReference type="NCBI Taxonomy" id="2819979"/>
    <lineage>
        <taxon>Bacteria</taxon>
        <taxon>Bacillati</taxon>
        <taxon>Actinomycetota</taxon>
        <taxon>Actinomycetes</taxon>
        <taxon>Micrococcales</taxon>
        <taxon>Cellulomonadaceae</taxon>
        <taxon>Cellulomonas</taxon>
    </lineage>
</organism>
<gene>
    <name evidence="2" type="ORF">KKR89_06035</name>
</gene>
<name>A0ABX8GLV2_9CELL</name>
<dbReference type="EMBL" id="CP076023">
    <property type="protein sequence ID" value="QWC17159.1"/>
    <property type="molecule type" value="Genomic_DNA"/>
</dbReference>
<reference evidence="2 3" key="1">
    <citation type="submission" date="2021-05" db="EMBL/GenBank/DDBJ databases">
        <title>Novel species in genus Cellulomonas.</title>
        <authorList>
            <person name="Zhang G."/>
        </authorList>
    </citation>
    <scope>NUCLEOTIDE SEQUENCE [LARGE SCALE GENOMIC DNA]</scope>
    <source>
        <strain evidence="3">zg-ZUI157</strain>
    </source>
</reference>
<keyword evidence="3" id="KW-1185">Reference proteome</keyword>
<dbReference type="RefSeq" id="WP_208197435.1">
    <property type="nucleotide sequence ID" value="NZ_CP076023.1"/>
</dbReference>
<proteinExistence type="predicted"/>
<evidence type="ECO:0000256" key="1">
    <source>
        <dbReference type="SAM" id="MobiDB-lite"/>
    </source>
</evidence>
<evidence type="ECO:0000313" key="2">
    <source>
        <dbReference type="EMBL" id="QWC17159.1"/>
    </source>
</evidence>
<feature type="region of interest" description="Disordered" evidence="1">
    <location>
        <begin position="1"/>
        <end position="25"/>
    </location>
</feature>